<evidence type="ECO:0000256" key="2">
    <source>
        <dbReference type="ARBA" id="ARBA00022723"/>
    </source>
</evidence>
<dbReference type="SFLD" id="SFLDG00179">
    <property type="entry name" value="mandelate_racemase"/>
    <property type="match status" value="1"/>
</dbReference>
<accession>A0A6J7HB22</accession>
<dbReference type="GO" id="GO:0016052">
    <property type="term" value="P:carbohydrate catabolic process"/>
    <property type="evidence" value="ECO:0007669"/>
    <property type="project" value="TreeGrafter"/>
</dbReference>
<dbReference type="InterPro" id="IPR036849">
    <property type="entry name" value="Enolase-like_C_sf"/>
</dbReference>
<dbReference type="PANTHER" id="PTHR13794:SF58">
    <property type="entry name" value="MITOCHONDRIAL ENOLASE SUPERFAMILY MEMBER 1"/>
    <property type="match status" value="1"/>
</dbReference>
<organism evidence="5">
    <name type="scientific">freshwater metagenome</name>
    <dbReference type="NCBI Taxonomy" id="449393"/>
    <lineage>
        <taxon>unclassified sequences</taxon>
        <taxon>metagenomes</taxon>
        <taxon>ecological metagenomes</taxon>
    </lineage>
</organism>
<dbReference type="Pfam" id="PF02746">
    <property type="entry name" value="MR_MLE_N"/>
    <property type="match status" value="1"/>
</dbReference>
<evidence type="ECO:0000256" key="1">
    <source>
        <dbReference type="ARBA" id="ARBA00001946"/>
    </source>
</evidence>
<dbReference type="PANTHER" id="PTHR13794">
    <property type="entry name" value="ENOLASE SUPERFAMILY, MANDELATE RACEMASE"/>
    <property type="match status" value="1"/>
</dbReference>
<dbReference type="InterPro" id="IPR013342">
    <property type="entry name" value="Mandelate_racemase_C"/>
</dbReference>
<dbReference type="AlphaFoldDB" id="A0A6J7HB22"/>
<reference evidence="5" key="1">
    <citation type="submission" date="2020-05" db="EMBL/GenBank/DDBJ databases">
        <authorList>
            <person name="Chiriac C."/>
            <person name="Salcher M."/>
            <person name="Ghai R."/>
            <person name="Kavagutti S V."/>
        </authorList>
    </citation>
    <scope>NUCLEOTIDE SEQUENCE</scope>
</reference>
<dbReference type="EMBL" id="CAFBMS010000027">
    <property type="protein sequence ID" value="CAB4916378.1"/>
    <property type="molecule type" value="Genomic_DNA"/>
</dbReference>
<dbReference type="SFLD" id="SFLDS00001">
    <property type="entry name" value="Enolase"/>
    <property type="match status" value="1"/>
</dbReference>
<dbReference type="InterPro" id="IPR013341">
    <property type="entry name" value="Mandelate_racemase_N_dom"/>
</dbReference>
<dbReference type="SMART" id="SM00922">
    <property type="entry name" value="MR_MLE"/>
    <property type="match status" value="1"/>
</dbReference>
<protein>
    <submittedName>
        <fullName evidence="5">Unannotated protein</fullName>
    </submittedName>
</protein>
<dbReference type="InterPro" id="IPR046945">
    <property type="entry name" value="RHMD-like"/>
</dbReference>
<evidence type="ECO:0000259" key="4">
    <source>
        <dbReference type="SMART" id="SM00922"/>
    </source>
</evidence>
<dbReference type="Gene3D" id="3.30.390.10">
    <property type="entry name" value="Enolase-like, N-terminal domain"/>
    <property type="match status" value="1"/>
</dbReference>
<dbReference type="SUPFAM" id="SSF51604">
    <property type="entry name" value="Enolase C-terminal domain-like"/>
    <property type="match status" value="1"/>
</dbReference>
<gene>
    <name evidence="5" type="ORF">UFOPK3614_00615</name>
</gene>
<dbReference type="Pfam" id="PF13378">
    <property type="entry name" value="MR_MLE_C"/>
    <property type="match status" value="1"/>
</dbReference>
<dbReference type="GO" id="GO:0000287">
    <property type="term" value="F:magnesium ion binding"/>
    <property type="evidence" value="ECO:0007669"/>
    <property type="project" value="TreeGrafter"/>
</dbReference>
<evidence type="ECO:0000313" key="5">
    <source>
        <dbReference type="EMBL" id="CAB4916378.1"/>
    </source>
</evidence>
<keyword evidence="2" id="KW-0479">Metal-binding</keyword>
<sequence length="379" mass="41033">MTNIKVQARAISVPVSNPTSISTRVLKQRHYVLVSIGTDATKEIGIGYAYVGTTGGESVVKFIDEVLSPIISSRDSNDIVGIWEAMFQESLLIGRRGVALRAISAIDIALWDLAAKRAGLPLAVMLGGTLKPIPAYASGGYYQPDKGSWADAVTAEIKFNRSLGFVDHKIKVGGLSVEDDARRVAAAINAIAGTGRLAIDANNAYKSVNEAIKAAKVFEKAAGEVGLWWFEEPLSTEDVKGMAEVRSRIDTPLATGEISQSRHEFRHLIEEKAADILQPDVGVIGGITEYMRVARTAETFNLPTAPHWHANIHAHLAAASTTCIVIEHFALEKDIYNFENVITKESRLNTQDGFALLSDRVGLGIDFDESAIQKYGIKS</sequence>
<dbReference type="GO" id="GO:0016836">
    <property type="term" value="F:hydro-lyase activity"/>
    <property type="evidence" value="ECO:0007669"/>
    <property type="project" value="TreeGrafter"/>
</dbReference>
<dbReference type="SUPFAM" id="SSF54826">
    <property type="entry name" value="Enolase N-terminal domain-like"/>
    <property type="match status" value="1"/>
</dbReference>
<dbReference type="InterPro" id="IPR029065">
    <property type="entry name" value="Enolase_C-like"/>
</dbReference>
<feature type="domain" description="Mandelate racemase/muconate lactonizing enzyme C-terminal" evidence="4">
    <location>
        <begin position="150"/>
        <end position="252"/>
    </location>
</feature>
<keyword evidence="3" id="KW-0460">Magnesium</keyword>
<comment type="cofactor">
    <cofactor evidence="1">
        <name>Mg(2+)</name>
        <dbReference type="ChEBI" id="CHEBI:18420"/>
    </cofactor>
</comment>
<evidence type="ECO:0000256" key="3">
    <source>
        <dbReference type="ARBA" id="ARBA00022842"/>
    </source>
</evidence>
<dbReference type="CDD" id="cd03316">
    <property type="entry name" value="MR_like"/>
    <property type="match status" value="1"/>
</dbReference>
<proteinExistence type="predicted"/>
<dbReference type="Gene3D" id="3.20.20.120">
    <property type="entry name" value="Enolase-like C-terminal domain"/>
    <property type="match status" value="1"/>
</dbReference>
<name>A0A6J7HB22_9ZZZZ</name>
<dbReference type="InterPro" id="IPR029017">
    <property type="entry name" value="Enolase-like_N"/>
</dbReference>